<feature type="region of interest" description="Disordered" evidence="1">
    <location>
        <begin position="56"/>
        <end position="77"/>
    </location>
</feature>
<dbReference type="EMBL" id="KV921962">
    <property type="protein sequence ID" value="ORE04748.1"/>
    <property type="molecule type" value="Genomic_DNA"/>
</dbReference>
<dbReference type="OrthoDB" id="2278152at2759"/>
<name>A0A1X0QYG8_RHIZD</name>
<reference evidence="2" key="1">
    <citation type="journal article" date="2016" name="Proc. Natl. Acad. Sci. U.S.A.">
        <title>Lipid metabolic changes in an early divergent fungus govern the establishment of a mutualistic symbiosis with endobacteria.</title>
        <authorList>
            <person name="Lastovetsky O.A."/>
            <person name="Gaspar M.L."/>
            <person name="Mondo S.J."/>
            <person name="LaButti K.M."/>
            <person name="Sandor L."/>
            <person name="Grigoriev I.V."/>
            <person name="Henry S.A."/>
            <person name="Pawlowska T.E."/>
        </authorList>
    </citation>
    <scope>NUCLEOTIDE SEQUENCE [LARGE SCALE GENOMIC DNA]</scope>
    <source>
        <strain evidence="2">ATCC 52814</strain>
    </source>
</reference>
<evidence type="ECO:0000313" key="2">
    <source>
        <dbReference type="EMBL" id="ORE04748.1"/>
    </source>
</evidence>
<proteinExistence type="predicted"/>
<sequence>MNDDEDDDLSISFASSLNINEFLIDNKKDSTAQLEQQCSLNQKSSQLPLTNMESINTSQGKESLPKQRIQHSGEYSKKRSMSMESIADIWSKGVSDVKHDNKVEGRKSGGKGTVSALLDARFKKLPDSLGNRYTVVKGVAKSVTQRMNEDRLCTVEPSRIYLECQMKQNVIYSKIAHITLKNMSSDSIRKFSLFSANGMLEFDMIEGVLLEHEELDVKIRIKPDCIKQQDQQTIVSDKLLVLVDQIYPTTIDVSMHFMKSDQDYVPNTSSTSFERPKCPYCALEKGFPLHCL</sequence>
<dbReference type="VEuPathDB" id="FungiDB:BCV72DRAFT_263737"/>
<dbReference type="Proteomes" id="UP000242414">
    <property type="component" value="Unassembled WGS sequence"/>
</dbReference>
<gene>
    <name evidence="2" type="ORF">BCV72DRAFT_263737</name>
</gene>
<organism evidence="2">
    <name type="scientific">Rhizopus microsporus var. microsporus</name>
    <dbReference type="NCBI Taxonomy" id="86635"/>
    <lineage>
        <taxon>Eukaryota</taxon>
        <taxon>Fungi</taxon>
        <taxon>Fungi incertae sedis</taxon>
        <taxon>Mucoromycota</taxon>
        <taxon>Mucoromycotina</taxon>
        <taxon>Mucoromycetes</taxon>
        <taxon>Mucorales</taxon>
        <taxon>Mucorineae</taxon>
        <taxon>Rhizopodaceae</taxon>
        <taxon>Rhizopus</taxon>
    </lineage>
</organism>
<dbReference type="AlphaFoldDB" id="A0A1X0QYG8"/>
<protein>
    <submittedName>
        <fullName evidence="2">Uncharacterized protein</fullName>
    </submittedName>
</protein>
<evidence type="ECO:0000256" key="1">
    <source>
        <dbReference type="SAM" id="MobiDB-lite"/>
    </source>
</evidence>
<accession>A0A1X0QYG8</accession>